<evidence type="ECO:0000313" key="2">
    <source>
        <dbReference type="EMBL" id="RCJ29231.1"/>
    </source>
</evidence>
<organism evidence="2 3">
    <name type="scientific">Nostoc minutum NIES-26</name>
    <dbReference type="NCBI Taxonomy" id="1844469"/>
    <lineage>
        <taxon>Bacteria</taxon>
        <taxon>Bacillati</taxon>
        <taxon>Cyanobacteriota</taxon>
        <taxon>Cyanophyceae</taxon>
        <taxon>Nostocales</taxon>
        <taxon>Nostocaceae</taxon>
        <taxon>Nostoc</taxon>
    </lineage>
</organism>
<reference evidence="2" key="1">
    <citation type="submission" date="2016-04" db="EMBL/GenBank/DDBJ databases">
        <authorList>
            <person name="Tabuchi Yagui T.R."/>
        </authorList>
    </citation>
    <scope>NUCLEOTIDE SEQUENCE [LARGE SCALE GENOMIC DNA]</scope>
    <source>
        <strain evidence="2">NIES-26</strain>
    </source>
</reference>
<dbReference type="SUPFAM" id="SSF47598">
    <property type="entry name" value="Ribbon-helix-helix"/>
    <property type="match status" value="1"/>
</dbReference>
<feature type="domain" description="Antitoxin FitA-like ribbon-helix-helix" evidence="1">
    <location>
        <begin position="2"/>
        <end position="40"/>
    </location>
</feature>
<keyword evidence="3" id="KW-1185">Reference proteome</keyword>
<dbReference type="EMBL" id="LXQD01000294">
    <property type="protein sequence ID" value="RCJ29231.1"/>
    <property type="molecule type" value="Genomic_DNA"/>
</dbReference>
<dbReference type="Proteomes" id="UP000252107">
    <property type="component" value="Unassembled WGS sequence"/>
</dbReference>
<gene>
    <name evidence="2" type="ORF">A6770_22530</name>
</gene>
<dbReference type="InterPro" id="IPR053853">
    <property type="entry name" value="FitA-like_RHH"/>
</dbReference>
<evidence type="ECO:0000313" key="3">
    <source>
        <dbReference type="Proteomes" id="UP000252107"/>
    </source>
</evidence>
<dbReference type="AlphaFoldDB" id="A0A367QZW3"/>
<sequence length="84" mass="9631">MAQILVENLDPVILQKLETLAKQHGRSLQEELKHILQQAAETATHYHTGSDMEKAREAVARAQVRYTGKTFSDSTELIREDRER</sequence>
<dbReference type="Gene3D" id="1.10.1220.10">
    <property type="entry name" value="Met repressor-like"/>
    <property type="match status" value="1"/>
</dbReference>
<evidence type="ECO:0000259" key="1">
    <source>
        <dbReference type="Pfam" id="PF22513"/>
    </source>
</evidence>
<dbReference type="InterPro" id="IPR010985">
    <property type="entry name" value="Ribbon_hlx_hlx"/>
</dbReference>
<accession>A0A367QZW3</accession>
<dbReference type="GO" id="GO:0006355">
    <property type="term" value="P:regulation of DNA-templated transcription"/>
    <property type="evidence" value="ECO:0007669"/>
    <property type="project" value="InterPro"/>
</dbReference>
<protein>
    <recommendedName>
        <fullName evidence="1">Antitoxin FitA-like ribbon-helix-helix domain-containing protein</fullName>
    </recommendedName>
</protein>
<dbReference type="InterPro" id="IPR013321">
    <property type="entry name" value="Arc_rbn_hlx_hlx"/>
</dbReference>
<comment type="caution">
    <text evidence="2">The sequence shown here is derived from an EMBL/GenBank/DDBJ whole genome shotgun (WGS) entry which is preliminary data.</text>
</comment>
<dbReference type="Pfam" id="PF22513">
    <property type="entry name" value="FitA-like_RHH"/>
    <property type="match status" value="1"/>
</dbReference>
<name>A0A367QZW3_9NOSO</name>
<proteinExistence type="predicted"/>